<evidence type="ECO:0000259" key="13">
    <source>
        <dbReference type="SMART" id="SM00235"/>
    </source>
</evidence>
<comment type="similarity">
    <text evidence="1">Belongs to the peptidase M10A family.</text>
</comment>
<dbReference type="InterPro" id="IPR002477">
    <property type="entry name" value="Peptidoglycan-bd-like"/>
</dbReference>
<dbReference type="PANTHER" id="PTHR10201:SF294">
    <property type="entry name" value="MATRIX METALLOPROTEINASE 16"/>
    <property type="match status" value="1"/>
</dbReference>
<sequence length="537" mass="60511">MASWKAQCLRLVVVFAACVVAAYGSTDKDVIPPKSHDVQDMNKVKAFEYLKKYGYLSKRPAKDDASGVLPPDKAVKAIKRLQKFAGLAETGEIDSSTLELIERPRCGVKDPELTNGTEGFNLSESRERSRRYVVAGPPYQWTKHDLTYKVVNYPGPPSTITAGEVDADVIQAFKLWSDVTPLTFRSVDDENEADIRLIFGKRSHTEVEGDPPFDGPGGTLAHAFSPNSNWGATDGDAHFDEDETYTHGVYRGVSFLYTVAHEIGHTLGLDHSNVPNSLMWPWGRSYTSNFVLPEDDKAAIQSIYGANPNPPTLPPTPPTPPPAYCITFFSSLVLIRGQIYAFSHDKLWRFDTNGNLLSEQEGELSRTYFPKLPRSVAAGYERWYDGKIYFFKGRNHWVYTFVHGPPPLFKMYDVDPSNLPSEPDYPRLAKELSLPKKVSAALHVGDEGRTYIFKGKMVRIVDEYENNTIEETKTHLAFPGAQWFPTGAFYHDGYAYLIYSHGQGADYFRFKWDQTRKAFAGMPGYPRNFFKDFLHCP</sequence>
<feature type="binding site" evidence="9">
    <location>
        <position position="194"/>
    </location>
    <ligand>
        <name>Ca(2+)</name>
        <dbReference type="ChEBI" id="CHEBI:29108"/>
        <label>2</label>
    </ligand>
</feature>
<evidence type="ECO:0000256" key="7">
    <source>
        <dbReference type="PIRSR" id="PIRSR001191-1"/>
    </source>
</evidence>
<gene>
    <name evidence="15" type="primary">LOC110981865</name>
</gene>
<dbReference type="RefSeq" id="XP_022095541.1">
    <property type="nucleotide sequence ID" value="XM_022239849.1"/>
</dbReference>
<name>A0A8B7YW62_ACAPL</name>
<dbReference type="InterPro" id="IPR018487">
    <property type="entry name" value="Hemopexin-like_repeat"/>
</dbReference>
<dbReference type="SMART" id="SM00120">
    <property type="entry name" value="HX"/>
    <property type="match status" value="4"/>
</dbReference>
<feature type="binding site" evidence="9">
    <location>
        <position position="279"/>
    </location>
    <ligand>
        <name>Zn(2+)</name>
        <dbReference type="ChEBI" id="CHEBI:29105"/>
        <label>2</label>
        <note>catalytic</note>
    </ligand>
</feature>
<evidence type="ECO:0000256" key="3">
    <source>
        <dbReference type="ARBA" id="ARBA00022723"/>
    </source>
</evidence>
<feature type="active site" evidence="7">
    <location>
        <position position="262"/>
    </location>
</feature>
<protein>
    <submittedName>
        <fullName evidence="15">72 kDa type IV collagenase-like</fullName>
    </submittedName>
</protein>
<keyword evidence="3 8" id="KW-0479">Metal-binding</keyword>
<evidence type="ECO:0000313" key="15">
    <source>
        <dbReference type="RefSeq" id="XP_022095541.1"/>
    </source>
</evidence>
<dbReference type="AlphaFoldDB" id="A0A8B7YW62"/>
<dbReference type="OrthoDB" id="406838at2759"/>
<dbReference type="GO" id="GO:0008270">
    <property type="term" value="F:zinc ion binding"/>
    <property type="evidence" value="ECO:0007669"/>
    <property type="project" value="InterPro"/>
</dbReference>
<evidence type="ECO:0000256" key="10">
    <source>
        <dbReference type="PIRSR" id="PIRSR621190-4"/>
    </source>
</evidence>
<feature type="binding site" evidence="9">
    <location>
        <position position="229"/>
    </location>
    <ligand>
        <name>Ca(2+)</name>
        <dbReference type="ChEBI" id="CHEBI:29108"/>
        <label>2</label>
    </ligand>
</feature>
<feature type="binding site" evidence="9">
    <location>
        <position position="222"/>
    </location>
    <ligand>
        <name>Zn(2+)</name>
        <dbReference type="ChEBI" id="CHEBI:29105"/>
        <label>1</label>
    </ligand>
</feature>
<dbReference type="GO" id="GO:0031012">
    <property type="term" value="C:extracellular matrix"/>
    <property type="evidence" value="ECO:0007669"/>
    <property type="project" value="InterPro"/>
</dbReference>
<dbReference type="GO" id="GO:0004222">
    <property type="term" value="F:metalloendopeptidase activity"/>
    <property type="evidence" value="ECO:0007669"/>
    <property type="project" value="InterPro"/>
</dbReference>
<dbReference type="Gene3D" id="2.110.10.10">
    <property type="entry name" value="Hemopexin-like domain"/>
    <property type="match status" value="1"/>
</dbReference>
<dbReference type="CDD" id="cd04278">
    <property type="entry name" value="ZnMc_MMP"/>
    <property type="match status" value="1"/>
</dbReference>
<dbReference type="InterPro" id="IPR001818">
    <property type="entry name" value="Pept_M10_metallopeptidase"/>
</dbReference>
<feature type="binding site" evidence="9">
    <location>
        <position position="441"/>
    </location>
    <ligand>
        <name>Ca(2+)</name>
        <dbReference type="ChEBI" id="CHEBI:29108"/>
        <label>5</label>
    </ligand>
</feature>
<dbReference type="SUPFAM" id="SSF55486">
    <property type="entry name" value="Metalloproteases ('zincins'), catalytic domain"/>
    <property type="match status" value="1"/>
</dbReference>
<comment type="cofactor">
    <cofactor evidence="9">
        <name>Ca(2+)</name>
        <dbReference type="ChEBI" id="CHEBI:29108"/>
    </cofactor>
    <text evidence="9">Can bind about 5 Ca(2+) ions per subunit.</text>
</comment>
<keyword evidence="4" id="KW-0378">Hydrolase</keyword>
<dbReference type="GO" id="GO:0005615">
    <property type="term" value="C:extracellular space"/>
    <property type="evidence" value="ECO:0007669"/>
    <property type="project" value="TreeGrafter"/>
</dbReference>
<feature type="domain" description="Peptidase metallopeptidase" evidence="13">
    <location>
        <begin position="137"/>
        <end position="306"/>
    </location>
</feature>
<feature type="binding site" evidence="9">
    <location>
        <position position="243"/>
    </location>
    <ligand>
        <name>Ca(2+)</name>
        <dbReference type="ChEBI" id="CHEBI:29108"/>
        <label>3</label>
    </ligand>
</feature>
<keyword evidence="2" id="KW-0645">Protease</keyword>
<dbReference type="InterPro" id="IPR006026">
    <property type="entry name" value="Peptidase_Metallo"/>
</dbReference>
<feature type="binding site" evidence="8">
    <location>
        <position position="265"/>
    </location>
    <ligand>
        <name>Zn(2+)</name>
        <dbReference type="ChEBI" id="CHEBI:29105"/>
        <label>2</label>
        <note>catalytic</note>
    </ligand>
</feature>
<feature type="binding site" evidence="9">
    <location>
        <position position="243"/>
    </location>
    <ligand>
        <name>Ca(2+)</name>
        <dbReference type="ChEBI" id="CHEBI:29108"/>
        <label>1</label>
    </ligand>
</feature>
<dbReference type="Pfam" id="PF01471">
    <property type="entry name" value="PG_binding_1"/>
    <property type="match status" value="1"/>
</dbReference>
<comment type="cofactor">
    <cofactor evidence="9">
        <name>Zn(2+)</name>
        <dbReference type="ChEBI" id="CHEBI:29105"/>
    </cofactor>
    <text evidence="9">Binds 2 Zn(2+) ions per subunit.</text>
</comment>
<accession>A0A8B7YW62</accession>
<keyword evidence="9" id="KW-0106">Calcium</keyword>
<reference evidence="15" key="1">
    <citation type="submission" date="2025-08" db="UniProtKB">
        <authorList>
            <consortium name="RefSeq"/>
        </authorList>
    </citation>
    <scope>IDENTIFICATION</scope>
</reference>
<feature type="binding site" evidence="9">
    <location>
        <position position="439"/>
    </location>
    <ligand>
        <name>Ca(2+)</name>
        <dbReference type="ChEBI" id="CHEBI:29108"/>
        <label>4</label>
    </ligand>
</feature>
<dbReference type="SUPFAM" id="SSF47090">
    <property type="entry name" value="PGBD-like"/>
    <property type="match status" value="1"/>
</dbReference>
<evidence type="ECO:0000256" key="4">
    <source>
        <dbReference type="ARBA" id="ARBA00022801"/>
    </source>
</evidence>
<evidence type="ECO:0000256" key="8">
    <source>
        <dbReference type="PIRSR" id="PIRSR001191-2"/>
    </source>
</evidence>
<dbReference type="KEGG" id="aplc:110981865"/>
<evidence type="ECO:0000256" key="6">
    <source>
        <dbReference type="ARBA" id="ARBA00023049"/>
    </source>
</evidence>
<dbReference type="GO" id="GO:0030198">
    <property type="term" value="P:extracellular matrix organization"/>
    <property type="evidence" value="ECO:0007669"/>
    <property type="project" value="TreeGrafter"/>
</dbReference>
<evidence type="ECO:0000256" key="2">
    <source>
        <dbReference type="ARBA" id="ARBA00022670"/>
    </source>
</evidence>
<dbReference type="InterPro" id="IPR021190">
    <property type="entry name" value="Pept_M10A"/>
</dbReference>
<keyword evidence="6" id="KW-0482">Metalloprotease</keyword>
<dbReference type="InterPro" id="IPR036365">
    <property type="entry name" value="PGBD-like_sf"/>
</dbReference>
<feature type="binding site" description="in inhibited form" evidence="9">
    <location>
        <position position="106"/>
    </location>
    <ligand>
        <name>Zn(2+)</name>
        <dbReference type="ChEBI" id="CHEBI:29105"/>
        <label>2</label>
        <note>catalytic</note>
    </ligand>
</feature>
<dbReference type="InterPro" id="IPR036375">
    <property type="entry name" value="Hemopexin-like_dom_sf"/>
</dbReference>
<feature type="binding site" evidence="9">
    <location>
        <position position="204"/>
    </location>
    <ligand>
        <name>Zn(2+)</name>
        <dbReference type="ChEBI" id="CHEBI:29105"/>
        <label>1</label>
    </ligand>
</feature>
<feature type="binding site" evidence="8">
    <location>
        <position position="261"/>
    </location>
    <ligand>
        <name>Zn(2+)</name>
        <dbReference type="ChEBI" id="CHEBI:29105"/>
        <label>2</label>
        <note>catalytic</note>
    </ligand>
</feature>
<feature type="binding site" evidence="9">
    <location>
        <position position="236"/>
    </location>
    <ligand>
        <name>Ca(2+)</name>
        <dbReference type="ChEBI" id="CHEBI:29108"/>
        <label>2</label>
    </ligand>
</feature>
<dbReference type="OMA" id="PNSLMWP"/>
<keyword evidence="12" id="KW-0732">Signal</keyword>
<dbReference type="SUPFAM" id="SSF50923">
    <property type="entry name" value="Hemopexin-like domain"/>
    <property type="match status" value="1"/>
</dbReference>
<evidence type="ECO:0000256" key="12">
    <source>
        <dbReference type="SAM" id="SignalP"/>
    </source>
</evidence>
<evidence type="ECO:0000256" key="11">
    <source>
        <dbReference type="PROSITE-ProRule" id="PRU01011"/>
    </source>
</evidence>
<keyword evidence="5 8" id="KW-0862">Zinc</keyword>
<dbReference type="PROSITE" id="PS51642">
    <property type="entry name" value="HEMOPEXIN_2"/>
    <property type="match status" value="1"/>
</dbReference>
<feature type="binding site" evidence="9">
    <location>
        <position position="231"/>
    </location>
    <ligand>
        <name>Ca(2+)</name>
        <dbReference type="ChEBI" id="CHEBI:29108"/>
        <label>2</label>
    </ligand>
</feature>
<feature type="modified residue" description="Phosphotyrosine; by PKDCC" evidence="10">
    <location>
        <position position="425"/>
    </location>
</feature>
<dbReference type="GO" id="GO:0006508">
    <property type="term" value="P:proteolysis"/>
    <property type="evidence" value="ECO:0007669"/>
    <property type="project" value="UniProtKB-KW"/>
</dbReference>
<dbReference type="SMART" id="SM00235">
    <property type="entry name" value="ZnMc"/>
    <property type="match status" value="1"/>
</dbReference>
<dbReference type="InterPro" id="IPR024079">
    <property type="entry name" value="MetalloPept_cat_dom_sf"/>
</dbReference>
<dbReference type="InterPro" id="IPR033739">
    <property type="entry name" value="M10A_MMP"/>
</dbReference>
<keyword evidence="14" id="KW-1185">Reference proteome</keyword>
<evidence type="ECO:0000256" key="1">
    <source>
        <dbReference type="ARBA" id="ARBA00010370"/>
    </source>
</evidence>
<feature type="chain" id="PRO_5034077260" evidence="12">
    <location>
        <begin position="25"/>
        <end position="537"/>
    </location>
</feature>
<feature type="repeat" description="Hemopexin" evidence="11">
    <location>
        <begin position="373"/>
        <end position="436"/>
    </location>
</feature>
<dbReference type="Gene3D" id="3.40.390.10">
    <property type="entry name" value="Collagenase (Catalytic Domain)"/>
    <property type="match status" value="1"/>
</dbReference>
<feature type="binding site" evidence="8">
    <location>
        <position position="271"/>
    </location>
    <ligand>
        <name>Zn(2+)</name>
        <dbReference type="ChEBI" id="CHEBI:29105"/>
        <label>2</label>
        <note>catalytic</note>
    </ligand>
</feature>
<evidence type="ECO:0000256" key="5">
    <source>
        <dbReference type="ARBA" id="ARBA00022833"/>
    </source>
</evidence>
<dbReference type="Pfam" id="PF00413">
    <property type="entry name" value="Peptidase_M10"/>
    <property type="match status" value="1"/>
</dbReference>
<proteinExistence type="inferred from homology"/>
<feature type="signal peptide" evidence="12">
    <location>
        <begin position="1"/>
        <end position="24"/>
    </location>
</feature>
<feature type="binding site" evidence="9">
    <location>
        <position position="214"/>
    </location>
    <ligand>
        <name>Ca(2+)</name>
        <dbReference type="ChEBI" id="CHEBI:29108"/>
        <label>3</label>
    </ligand>
</feature>
<dbReference type="Proteomes" id="UP000694845">
    <property type="component" value="Unplaced"/>
</dbReference>
<dbReference type="PRINTS" id="PR00138">
    <property type="entry name" value="MATRIXIN"/>
</dbReference>
<feature type="binding site" evidence="9">
    <location>
        <position position="238"/>
    </location>
    <ligand>
        <name>Zn(2+)</name>
        <dbReference type="ChEBI" id="CHEBI:29105"/>
        <label>1</label>
    </ligand>
</feature>
<organism evidence="14 15">
    <name type="scientific">Acanthaster planci</name>
    <name type="common">Crown-of-thorns starfish</name>
    <dbReference type="NCBI Taxonomy" id="133434"/>
    <lineage>
        <taxon>Eukaryota</taxon>
        <taxon>Metazoa</taxon>
        <taxon>Echinodermata</taxon>
        <taxon>Eleutherozoa</taxon>
        <taxon>Asterozoa</taxon>
        <taxon>Asteroidea</taxon>
        <taxon>Valvatacea</taxon>
        <taxon>Valvatida</taxon>
        <taxon>Acanthasteridae</taxon>
        <taxon>Acanthaster</taxon>
    </lineage>
</organism>
<dbReference type="PIRSF" id="PIRSF001191">
    <property type="entry name" value="Peptidase_M10A_matrix"/>
    <property type="match status" value="1"/>
</dbReference>
<evidence type="ECO:0000313" key="14">
    <source>
        <dbReference type="Proteomes" id="UP000694845"/>
    </source>
</evidence>
<feature type="binding site" evidence="9">
    <location>
        <position position="215"/>
    </location>
    <ligand>
        <name>Ca(2+)</name>
        <dbReference type="ChEBI" id="CHEBI:29108"/>
        <label>3</label>
    </ligand>
</feature>
<dbReference type="GeneID" id="110981865"/>
<feature type="binding site" evidence="9">
    <location>
        <position position="240"/>
    </location>
    <ligand>
        <name>Ca(2+)</name>
        <dbReference type="ChEBI" id="CHEBI:29108"/>
        <label>3</label>
    </ligand>
</feature>
<evidence type="ECO:0000256" key="9">
    <source>
        <dbReference type="PIRSR" id="PIRSR621190-2"/>
    </source>
</evidence>
<dbReference type="GO" id="GO:0030574">
    <property type="term" value="P:collagen catabolic process"/>
    <property type="evidence" value="ECO:0007669"/>
    <property type="project" value="TreeGrafter"/>
</dbReference>
<dbReference type="PANTHER" id="PTHR10201">
    <property type="entry name" value="MATRIX METALLOPROTEINASE"/>
    <property type="match status" value="1"/>
</dbReference>